<evidence type="ECO:0000256" key="1">
    <source>
        <dbReference type="SAM" id="SignalP"/>
    </source>
</evidence>
<evidence type="ECO:0000313" key="3">
    <source>
        <dbReference type="Proteomes" id="UP000664658"/>
    </source>
</evidence>
<feature type="signal peptide" evidence="1">
    <location>
        <begin position="1"/>
        <end position="23"/>
    </location>
</feature>
<dbReference type="RefSeq" id="WP_207542557.1">
    <property type="nucleotide sequence ID" value="NZ_JAFNAA010000018.1"/>
</dbReference>
<gene>
    <name evidence="2" type="ORF">J2R62_14695</name>
</gene>
<dbReference type="Proteomes" id="UP000664658">
    <property type="component" value="Unassembled WGS sequence"/>
</dbReference>
<protein>
    <recommendedName>
        <fullName evidence="4">DUF4136 domain-containing protein</fullName>
    </recommendedName>
</protein>
<dbReference type="AlphaFoldDB" id="A0A8I2B694"/>
<feature type="chain" id="PRO_5034334049" description="DUF4136 domain-containing protein" evidence="1">
    <location>
        <begin position="24"/>
        <end position="223"/>
    </location>
</feature>
<dbReference type="PROSITE" id="PS51257">
    <property type="entry name" value="PROKAR_LIPOPROTEIN"/>
    <property type="match status" value="1"/>
</dbReference>
<evidence type="ECO:0008006" key="4">
    <source>
        <dbReference type="Google" id="ProtNLM"/>
    </source>
</evidence>
<proteinExistence type="predicted"/>
<dbReference type="EMBL" id="JAFNAA010000018">
    <property type="protein sequence ID" value="MBO1109438.1"/>
    <property type="molecule type" value="Genomic_DNA"/>
</dbReference>
<keyword evidence="1" id="KW-0732">Signal</keyword>
<evidence type="ECO:0000313" key="2">
    <source>
        <dbReference type="EMBL" id="MBO1109438.1"/>
    </source>
</evidence>
<sequence>MQAKWIFRVAISSSMAVMLSACVGPTQLEGQWKNPQCSECFPAKSALVVVATPNVVARRLLEDELAKQLRQHQVQAVVSYLYFSTPTSNTADNHSQEVLALAKQLHLDNILTTQVMKVTQPQVYSAPAPVWGWNNFPGYYQGLWAPTYDFPATVYVAPEIYAQTTLYNVPHQKFSWMGSTQTTPVGYSMAALAQQMAGLLVGEMATQNVIGPQQADSLALSAP</sequence>
<comment type="caution">
    <text evidence="2">The sequence shown here is derived from an EMBL/GenBank/DDBJ whole genome shotgun (WGS) entry which is preliminary data.</text>
</comment>
<reference evidence="2" key="1">
    <citation type="submission" date="2021-03" db="EMBL/GenBank/DDBJ databases">
        <title>Plesiomonas shigelloides zfcc0051, isolated from zebrafish feces.</title>
        <authorList>
            <person name="Vanderhoek Z."/>
            <person name="Gaulke C."/>
        </authorList>
    </citation>
    <scope>NUCLEOTIDE SEQUENCE</scope>
    <source>
        <strain evidence="2">Zfcc0051</strain>
    </source>
</reference>
<accession>A0A8I2B694</accession>
<organism evidence="2 3">
    <name type="scientific">Plesiomonas shigelloides</name>
    <name type="common">Aeromonas shigelloides</name>
    <dbReference type="NCBI Taxonomy" id="703"/>
    <lineage>
        <taxon>Bacteria</taxon>
        <taxon>Pseudomonadati</taxon>
        <taxon>Pseudomonadota</taxon>
        <taxon>Gammaproteobacteria</taxon>
        <taxon>Enterobacterales</taxon>
        <taxon>Enterobacteriaceae</taxon>
        <taxon>Plesiomonas</taxon>
    </lineage>
</organism>
<name>A0A8I2B694_PLESH</name>